<organism evidence="2 3">
    <name type="scientific">Schaedlerella arabinosiphila</name>
    <dbReference type="NCBI Taxonomy" id="2044587"/>
    <lineage>
        <taxon>Bacteria</taxon>
        <taxon>Bacillati</taxon>
        <taxon>Bacillota</taxon>
        <taxon>Clostridia</taxon>
        <taxon>Lachnospirales</taxon>
        <taxon>Lachnospiraceae</taxon>
        <taxon>Schaedlerella</taxon>
    </lineage>
</organism>
<sequence length="75" mass="8448">MKAKDYNFVLPINIARIINEKGMKKCAVAERVGYSKQQFSDMLNGRKIIKPCDAYAISETLGVTMNDLFEMRGGD</sequence>
<dbReference type="Gene3D" id="1.10.260.40">
    <property type="entry name" value="lambda repressor-like DNA-binding domains"/>
    <property type="match status" value="1"/>
</dbReference>
<comment type="caution">
    <text evidence="2">The sequence shown here is derived from an EMBL/GenBank/DDBJ whole genome shotgun (WGS) entry which is preliminary data.</text>
</comment>
<evidence type="ECO:0000313" key="2">
    <source>
        <dbReference type="EMBL" id="NDO67229.1"/>
    </source>
</evidence>
<reference evidence="2 3" key="1">
    <citation type="submission" date="2019-07" db="EMBL/GenBank/DDBJ databases">
        <title>Draft genome sequences of 15 bacterial species constituting the stable defined intestinal microbiota of the GM15 gnotobiotic mouse model.</title>
        <authorList>
            <person name="Elie C."/>
            <person name="Mathieu A."/>
            <person name="Saliou A."/>
            <person name="Darnaud M."/>
            <person name="Leulier F."/>
            <person name="Tamellini A."/>
        </authorList>
    </citation>
    <scope>NUCLEOTIDE SEQUENCE [LARGE SCALE GENOMIC DNA]</scope>
    <source>
        <strain evidence="3">ASF 502</strain>
    </source>
</reference>
<dbReference type="InterPro" id="IPR001387">
    <property type="entry name" value="Cro/C1-type_HTH"/>
</dbReference>
<dbReference type="SUPFAM" id="SSF47413">
    <property type="entry name" value="lambda repressor-like DNA-binding domains"/>
    <property type="match status" value="1"/>
</dbReference>
<dbReference type="CDD" id="cd00093">
    <property type="entry name" value="HTH_XRE"/>
    <property type="match status" value="1"/>
</dbReference>
<dbReference type="InterPro" id="IPR010982">
    <property type="entry name" value="Lambda_DNA-bd_dom_sf"/>
</dbReference>
<dbReference type="OrthoDB" id="2060841at2"/>
<dbReference type="SMART" id="SM00530">
    <property type="entry name" value="HTH_XRE"/>
    <property type="match status" value="1"/>
</dbReference>
<protein>
    <submittedName>
        <fullName evidence="2">Helix-turn-helix transcriptional regulator</fullName>
    </submittedName>
</protein>
<dbReference type="AlphaFoldDB" id="A0A9X5C3J8"/>
<dbReference type="EMBL" id="VIRB01000001">
    <property type="protein sequence ID" value="NDO67229.1"/>
    <property type="molecule type" value="Genomic_DNA"/>
</dbReference>
<gene>
    <name evidence="2" type="ORF">FMM80_00155</name>
</gene>
<dbReference type="RefSeq" id="WP_004068348.1">
    <property type="nucleotide sequence ID" value="NZ_CASCYM010000005.1"/>
</dbReference>
<dbReference type="PROSITE" id="PS50943">
    <property type="entry name" value="HTH_CROC1"/>
    <property type="match status" value="1"/>
</dbReference>
<dbReference type="Proteomes" id="UP000474104">
    <property type="component" value="Unassembled WGS sequence"/>
</dbReference>
<proteinExistence type="predicted"/>
<name>A0A9X5C3J8_9FIRM</name>
<evidence type="ECO:0000313" key="3">
    <source>
        <dbReference type="Proteomes" id="UP000474104"/>
    </source>
</evidence>
<accession>A0A9X5C3J8</accession>
<dbReference type="GO" id="GO:0003677">
    <property type="term" value="F:DNA binding"/>
    <property type="evidence" value="ECO:0007669"/>
    <property type="project" value="InterPro"/>
</dbReference>
<evidence type="ECO:0000259" key="1">
    <source>
        <dbReference type="PROSITE" id="PS50943"/>
    </source>
</evidence>
<dbReference type="Pfam" id="PF13443">
    <property type="entry name" value="HTH_26"/>
    <property type="match status" value="1"/>
</dbReference>
<feature type="domain" description="HTH cro/C1-type" evidence="1">
    <location>
        <begin position="14"/>
        <end position="68"/>
    </location>
</feature>